<evidence type="ECO:0000313" key="2">
    <source>
        <dbReference type="EMBL" id="TNN78549.1"/>
    </source>
</evidence>
<protein>
    <submittedName>
        <fullName evidence="2">Uncharacterized protein</fullName>
    </submittedName>
</protein>
<name>A0A4Z2IKL3_9TELE</name>
<gene>
    <name evidence="2" type="ORF">EYF80_011144</name>
</gene>
<organism evidence="2 3">
    <name type="scientific">Liparis tanakae</name>
    <name type="common">Tanaka's snailfish</name>
    <dbReference type="NCBI Taxonomy" id="230148"/>
    <lineage>
        <taxon>Eukaryota</taxon>
        <taxon>Metazoa</taxon>
        <taxon>Chordata</taxon>
        <taxon>Craniata</taxon>
        <taxon>Vertebrata</taxon>
        <taxon>Euteleostomi</taxon>
        <taxon>Actinopterygii</taxon>
        <taxon>Neopterygii</taxon>
        <taxon>Teleostei</taxon>
        <taxon>Neoteleostei</taxon>
        <taxon>Acanthomorphata</taxon>
        <taxon>Eupercaria</taxon>
        <taxon>Perciformes</taxon>
        <taxon>Cottioidei</taxon>
        <taxon>Cottales</taxon>
        <taxon>Liparidae</taxon>
        <taxon>Liparis</taxon>
    </lineage>
</organism>
<feature type="region of interest" description="Disordered" evidence="1">
    <location>
        <begin position="73"/>
        <end position="125"/>
    </location>
</feature>
<reference evidence="2 3" key="1">
    <citation type="submission" date="2019-03" db="EMBL/GenBank/DDBJ databases">
        <title>First draft genome of Liparis tanakae, snailfish: a comprehensive survey of snailfish specific genes.</title>
        <authorList>
            <person name="Kim W."/>
            <person name="Song I."/>
            <person name="Jeong J.-H."/>
            <person name="Kim D."/>
            <person name="Kim S."/>
            <person name="Ryu S."/>
            <person name="Song J.Y."/>
            <person name="Lee S.K."/>
        </authorList>
    </citation>
    <scope>NUCLEOTIDE SEQUENCE [LARGE SCALE GENOMIC DNA]</scope>
    <source>
        <tissue evidence="2">Muscle</tissue>
    </source>
</reference>
<dbReference type="AlphaFoldDB" id="A0A4Z2IKL3"/>
<proteinExistence type="predicted"/>
<accession>A0A4Z2IKL3</accession>
<dbReference type="Proteomes" id="UP000314294">
    <property type="component" value="Unassembled WGS sequence"/>
</dbReference>
<dbReference type="EMBL" id="SRLO01000072">
    <property type="protein sequence ID" value="TNN78549.1"/>
    <property type="molecule type" value="Genomic_DNA"/>
</dbReference>
<evidence type="ECO:0000256" key="1">
    <source>
        <dbReference type="SAM" id="MobiDB-lite"/>
    </source>
</evidence>
<comment type="caution">
    <text evidence="2">The sequence shown here is derived from an EMBL/GenBank/DDBJ whole genome shotgun (WGS) entry which is preliminary data.</text>
</comment>
<keyword evidence="3" id="KW-1185">Reference proteome</keyword>
<sequence length="125" mass="14222">MRPRNLSHVSSSRMLPTDDSLARYLKHKHHDLVSKRLKTLSVFSTHRCDNPRSPATPPHPLSKPWAQRYVGVEASSRETHPTAMRTAAERQPRGDNPLSTQRRHTATGKYSMGGKRKEESCKKRA</sequence>
<evidence type="ECO:0000313" key="3">
    <source>
        <dbReference type="Proteomes" id="UP000314294"/>
    </source>
</evidence>
<feature type="compositionally biased region" description="Basic and acidic residues" evidence="1">
    <location>
        <begin position="115"/>
        <end position="125"/>
    </location>
</feature>